<dbReference type="AlphaFoldDB" id="A0AAE3FMZ4"/>
<evidence type="ECO:0000313" key="1">
    <source>
        <dbReference type="EMBL" id="MCL9812572.1"/>
    </source>
</evidence>
<comment type="caution">
    <text evidence="1">The sequence shown here is derived from an EMBL/GenBank/DDBJ whole genome shotgun (WGS) entry which is preliminary data.</text>
</comment>
<keyword evidence="2" id="KW-1185">Reference proteome</keyword>
<reference evidence="1 2" key="1">
    <citation type="journal article" date="2022" name="Syst. Appl. Microbiol.">
        <title>Natronocalculus amylovorans gen. nov., sp. nov., and Natranaeroarchaeum aerophilus sp. nov., dominant culturable amylolytic natronoarchaea from hypersaline soda lakes in southwestern Siberia.</title>
        <authorList>
            <person name="Sorokin D.Y."/>
            <person name="Elcheninov A.G."/>
            <person name="Khizhniak T.V."/>
            <person name="Koenen M."/>
            <person name="Bale N.J."/>
            <person name="Damste J.S.S."/>
            <person name="Kublanov I.V."/>
        </authorList>
    </citation>
    <scope>NUCLEOTIDE SEQUENCE [LARGE SCALE GENOMIC DNA]</scope>
    <source>
        <strain evidence="1 2">AArc-St1-1</strain>
    </source>
</reference>
<sequence length="75" mass="8366">MIEKYPVLEILSEAELEAYEAVELGTSGVREFARQTDRKPGTISTLLRRARRKVKLEVLDAEEVAFPGDETEGSA</sequence>
<gene>
    <name evidence="1" type="ORF">AArcSt11_02755</name>
</gene>
<organism evidence="1 2">
    <name type="scientific">Natranaeroarchaeum aerophilus</name>
    <dbReference type="NCBI Taxonomy" id="2917711"/>
    <lineage>
        <taxon>Archaea</taxon>
        <taxon>Methanobacteriati</taxon>
        <taxon>Methanobacteriota</taxon>
        <taxon>Stenosarchaea group</taxon>
        <taxon>Halobacteria</taxon>
        <taxon>Halobacteriales</taxon>
        <taxon>Natronoarchaeaceae</taxon>
        <taxon>Natranaeroarchaeum</taxon>
    </lineage>
</organism>
<dbReference type="EMBL" id="JAKRVY010000001">
    <property type="protein sequence ID" value="MCL9812572.1"/>
    <property type="molecule type" value="Genomic_DNA"/>
</dbReference>
<evidence type="ECO:0000313" key="2">
    <source>
        <dbReference type="Proteomes" id="UP001202674"/>
    </source>
</evidence>
<name>A0AAE3FMZ4_9EURY</name>
<accession>A0AAE3FMZ4</accession>
<proteinExistence type="predicted"/>
<protein>
    <submittedName>
        <fullName evidence="1">Sigma-70 family RNA polymerase sigma factor</fullName>
    </submittedName>
</protein>
<dbReference type="Proteomes" id="UP001202674">
    <property type="component" value="Unassembled WGS sequence"/>
</dbReference>